<dbReference type="Pfam" id="PF00361">
    <property type="entry name" value="Proton_antipo_M"/>
    <property type="match status" value="1"/>
</dbReference>
<dbReference type="GO" id="GO:0048038">
    <property type="term" value="F:quinone binding"/>
    <property type="evidence" value="ECO:0007669"/>
    <property type="project" value="UniProtKB-KW"/>
</dbReference>
<accession>A0A1F5V8H9</accession>
<evidence type="ECO:0000256" key="1">
    <source>
        <dbReference type="ARBA" id="ARBA00004127"/>
    </source>
</evidence>
<keyword evidence="5" id="KW-0830">Ubiquinone</keyword>
<dbReference type="GO" id="GO:0042773">
    <property type="term" value="P:ATP synthesis coupled electron transport"/>
    <property type="evidence" value="ECO:0007669"/>
    <property type="project" value="InterPro"/>
</dbReference>
<dbReference type="NCBIfam" id="TIGR01770">
    <property type="entry name" value="NDH_I_N"/>
    <property type="match status" value="1"/>
</dbReference>
<evidence type="ECO:0000256" key="6">
    <source>
        <dbReference type="RuleBase" id="RU000320"/>
    </source>
</evidence>
<evidence type="ECO:0000259" key="7">
    <source>
        <dbReference type="Pfam" id="PF00361"/>
    </source>
</evidence>
<name>A0A1F5V8H9_9BACT</name>
<gene>
    <name evidence="5" type="primary">nuoN</name>
    <name evidence="8" type="ORF">A2Y62_05070</name>
</gene>
<keyword evidence="5" id="KW-1278">Translocase</keyword>
<proteinExistence type="inferred from homology"/>
<keyword evidence="3 5" id="KW-1133">Transmembrane helix</keyword>
<keyword evidence="4 5" id="KW-0472">Membrane</keyword>
<dbReference type="GO" id="GO:0012505">
    <property type="term" value="C:endomembrane system"/>
    <property type="evidence" value="ECO:0007669"/>
    <property type="project" value="UniProtKB-SubCell"/>
</dbReference>
<dbReference type="EC" id="7.1.1.-" evidence="5"/>
<feature type="transmembrane region" description="Helical" evidence="5">
    <location>
        <begin position="131"/>
        <end position="148"/>
    </location>
</feature>
<dbReference type="HAMAP" id="MF_00445">
    <property type="entry name" value="NDH1_NuoN_1"/>
    <property type="match status" value="1"/>
</dbReference>
<feature type="transmembrane region" description="Helical" evidence="5">
    <location>
        <begin position="300"/>
        <end position="322"/>
    </location>
</feature>
<dbReference type="InterPro" id="IPR010096">
    <property type="entry name" value="NADH-Q_OxRdtase_suN/2"/>
</dbReference>
<evidence type="ECO:0000256" key="2">
    <source>
        <dbReference type="ARBA" id="ARBA00022692"/>
    </source>
</evidence>
<feature type="domain" description="NADH:quinone oxidoreductase/Mrp antiporter transmembrane" evidence="7">
    <location>
        <begin position="125"/>
        <end position="419"/>
    </location>
</feature>
<dbReference type="PANTHER" id="PTHR22773">
    <property type="entry name" value="NADH DEHYDROGENASE"/>
    <property type="match status" value="1"/>
</dbReference>
<evidence type="ECO:0000256" key="4">
    <source>
        <dbReference type="ARBA" id="ARBA00023136"/>
    </source>
</evidence>
<feature type="transmembrane region" description="Helical" evidence="5">
    <location>
        <begin position="240"/>
        <end position="262"/>
    </location>
</feature>
<feature type="transmembrane region" description="Helical" evidence="5">
    <location>
        <begin position="160"/>
        <end position="184"/>
    </location>
</feature>
<comment type="similarity">
    <text evidence="5">Belongs to the complex I subunit 2 family.</text>
</comment>
<feature type="transmembrane region" description="Helical" evidence="5">
    <location>
        <begin position="328"/>
        <end position="349"/>
    </location>
</feature>
<feature type="transmembrane region" description="Helical" evidence="5">
    <location>
        <begin position="12"/>
        <end position="32"/>
    </location>
</feature>
<evidence type="ECO:0000313" key="9">
    <source>
        <dbReference type="Proteomes" id="UP000178943"/>
    </source>
</evidence>
<comment type="subcellular location">
    <subcellularLocation>
        <location evidence="5">Cell membrane</location>
        <topology evidence="5">Multi-pass membrane protein</topology>
    </subcellularLocation>
    <subcellularLocation>
        <location evidence="1">Endomembrane system</location>
        <topology evidence="1">Multi-pass membrane protein</topology>
    </subcellularLocation>
    <subcellularLocation>
        <location evidence="6">Membrane</location>
        <topology evidence="6">Multi-pass membrane protein</topology>
    </subcellularLocation>
</comment>
<dbReference type="EMBL" id="MFGW01000206">
    <property type="protein sequence ID" value="OGF59726.1"/>
    <property type="molecule type" value="Genomic_DNA"/>
</dbReference>
<dbReference type="GO" id="GO:0008137">
    <property type="term" value="F:NADH dehydrogenase (ubiquinone) activity"/>
    <property type="evidence" value="ECO:0007669"/>
    <property type="project" value="InterPro"/>
</dbReference>
<feature type="transmembrane region" description="Helical" evidence="5">
    <location>
        <begin position="370"/>
        <end position="393"/>
    </location>
</feature>
<feature type="transmembrane region" description="Helical" evidence="5">
    <location>
        <begin position="405"/>
        <end position="427"/>
    </location>
</feature>
<feature type="transmembrane region" description="Helical" evidence="5">
    <location>
        <begin position="108"/>
        <end position="125"/>
    </location>
</feature>
<comment type="subunit">
    <text evidence="5">NDH-1 is composed of 14 different subunits. Subunits NuoA, H, J, K, L, M, N constitute the membrane sector of the complex.</text>
</comment>
<dbReference type="GO" id="GO:0005886">
    <property type="term" value="C:plasma membrane"/>
    <property type="evidence" value="ECO:0007669"/>
    <property type="project" value="UniProtKB-SubCell"/>
</dbReference>
<evidence type="ECO:0000256" key="3">
    <source>
        <dbReference type="ARBA" id="ARBA00022989"/>
    </source>
</evidence>
<organism evidence="8 9">
    <name type="scientific">Candidatus Fischerbacteria bacterium RBG_13_37_8</name>
    <dbReference type="NCBI Taxonomy" id="1817863"/>
    <lineage>
        <taxon>Bacteria</taxon>
        <taxon>Candidatus Fischeribacteriota</taxon>
    </lineage>
</organism>
<feature type="transmembrane region" description="Helical" evidence="5">
    <location>
        <begin position="274"/>
        <end position="293"/>
    </location>
</feature>
<keyword evidence="2 5" id="KW-0812">Transmembrane</keyword>
<evidence type="ECO:0000313" key="8">
    <source>
        <dbReference type="EMBL" id="OGF59726.1"/>
    </source>
</evidence>
<feature type="transmembrane region" description="Helical" evidence="5">
    <location>
        <begin position="76"/>
        <end position="96"/>
    </location>
</feature>
<keyword evidence="5" id="KW-1003">Cell membrane</keyword>
<keyword evidence="5" id="KW-0520">NAD</keyword>
<dbReference type="STRING" id="1817863.A2Y62_05070"/>
<comment type="caution">
    <text evidence="8">The sequence shown here is derived from an EMBL/GenBank/DDBJ whole genome shotgun (WGS) entry which is preliminary data.</text>
</comment>
<keyword evidence="5" id="KW-0874">Quinone</keyword>
<keyword evidence="5" id="KW-0813">Transport</keyword>
<comment type="function">
    <text evidence="5">NDH-1 shuttles electrons from NADH, via FMN and iron-sulfur (Fe-S) centers, to quinones in the respiratory chain. The immediate electron acceptor for the enzyme in this species is believed to be ubiquinone. Couples the redox reaction to proton translocation (for every two electrons transferred, four hydrogen ions are translocated across the cytoplasmic membrane), and thus conserves the redox energy in a proton gradient.</text>
</comment>
<feature type="transmembrane region" description="Helical" evidence="5">
    <location>
        <begin position="204"/>
        <end position="228"/>
    </location>
</feature>
<comment type="catalytic activity">
    <reaction evidence="5">
        <text>a quinone + NADH + 5 H(+)(in) = a quinol + NAD(+) + 4 H(+)(out)</text>
        <dbReference type="Rhea" id="RHEA:57888"/>
        <dbReference type="ChEBI" id="CHEBI:15378"/>
        <dbReference type="ChEBI" id="CHEBI:24646"/>
        <dbReference type="ChEBI" id="CHEBI:57540"/>
        <dbReference type="ChEBI" id="CHEBI:57945"/>
        <dbReference type="ChEBI" id="CHEBI:132124"/>
    </reaction>
</comment>
<feature type="transmembrane region" description="Helical" evidence="5">
    <location>
        <begin position="448"/>
        <end position="469"/>
    </location>
</feature>
<evidence type="ECO:0000256" key="5">
    <source>
        <dbReference type="HAMAP-Rule" id="MF_00445"/>
    </source>
</evidence>
<dbReference type="InterPro" id="IPR001750">
    <property type="entry name" value="ND/Mrp_TM"/>
</dbReference>
<dbReference type="GO" id="GO:0050136">
    <property type="term" value="F:NADH dehydrogenase (quinone) (non-electrogenic) activity"/>
    <property type="evidence" value="ECO:0007669"/>
    <property type="project" value="UniProtKB-UniRule"/>
</dbReference>
<dbReference type="PRINTS" id="PR01434">
    <property type="entry name" value="NADHDHGNASE5"/>
</dbReference>
<reference evidence="8 9" key="1">
    <citation type="journal article" date="2016" name="Nat. Commun.">
        <title>Thousands of microbial genomes shed light on interconnected biogeochemical processes in an aquifer system.</title>
        <authorList>
            <person name="Anantharaman K."/>
            <person name="Brown C.T."/>
            <person name="Hug L.A."/>
            <person name="Sharon I."/>
            <person name="Castelle C.J."/>
            <person name="Probst A.J."/>
            <person name="Thomas B.C."/>
            <person name="Singh A."/>
            <person name="Wilkins M.J."/>
            <person name="Karaoz U."/>
            <person name="Brodie E.L."/>
            <person name="Williams K.H."/>
            <person name="Hubbard S.S."/>
            <person name="Banfield J.F."/>
        </authorList>
    </citation>
    <scope>NUCLEOTIDE SEQUENCE [LARGE SCALE GENOMIC DNA]</scope>
</reference>
<dbReference type="Proteomes" id="UP000178943">
    <property type="component" value="Unassembled WGS sequence"/>
</dbReference>
<feature type="transmembrane region" description="Helical" evidence="5">
    <location>
        <begin position="39"/>
        <end position="56"/>
    </location>
</feature>
<protein>
    <recommendedName>
        <fullName evidence="5">NADH-quinone oxidoreductase subunit N</fullName>
        <ecNumber evidence="5">7.1.1.-</ecNumber>
    </recommendedName>
    <alternativeName>
        <fullName evidence="5">NADH dehydrogenase I subunit N</fullName>
    </alternativeName>
    <alternativeName>
        <fullName evidence="5">NDH-1 subunit N</fullName>
    </alternativeName>
</protein>
<sequence>MNMLDFTQLNASILPEIILVLAAIVILLIEGFQKKLNKYCSLIALIAVVGLIYYLISIWNSNLKGFYAGVVLDNFALFASLIYLLSAALIILSAVHFLDIKKIESGEFYALLLIAVAAMIFISSANDMITIFISLEIFSICLYVLVGYDRNSVRGVEGAIKYFILGAFSAGILLYGIVLIYGAVGSTNLEALSKIQGLEMSQKILLYFGAGLVLVGLGFKISLVPFHMWTPDAYEGAPTVITAFMAAATKTAAFSVLIRIFVINLPSHEISLEWILWILAIVTMTVGNFIALSQENIKRMLAYSSIAHAGYITVGLVGASGNREAGNVMYYLIVYAMMNIGAFLVIAHLERGKDFLSALHYKGLAYKNTFLALALSWFLLCLAGLPPTSGFLAKYYVFLAAVEKGYTILVIIAVLNSALAAYYYLRIIVFMWMHGKEEGKALVKGEETWSLISMTAIVIALLLTLQLSFMPSRFLQLALSF</sequence>
<dbReference type="AlphaFoldDB" id="A0A1F5V8H9"/>